<gene>
    <name evidence="1" type="ORF">TVAG_118940</name>
</gene>
<accession>A2D742</accession>
<dbReference type="EMBL" id="DS113177">
    <property type="protein sequence ID" value="EAY23559.1"/>
    <property type="molecule type" value="Genomic_DNA"/>
</dbReference>
<protein>
    <submittedName>
        <fullName evidence="1">Uncharacterized protein</fullName>
    </submittedName>
</protein>
<reference evidence="1" key="2">
    <citation type="journal article" date="2007" name="Science">
        <title>Draft genome sequence of the sexually transmitted pathogen Trichomonas vaginalis.</title>
        <authorList>
            <person name="Carlton J.M."/>
            <person name="Hirt R.P."/>
            <person name="Silva J.C."/>
            <person name="Delcher A.L."/>
            <person name="Schatz M."/>
            <person name="Zhao Q."/>
            <person name="Wortman J.R."/>
            <person name="Bidwell S.L."/>
            <person name="Alsmark U.C.M."/>
            <person name="Besteiro S."/>
            <person name="Sicheritz-Ponten T."/>
            <person name="Noel C.J."/>
            <person name="Dacks J.B."/>
            <person name="Foster P.G."/>
            <person name="Simillion C."/>
            <person name="Van de Peer Y."/>
            <person name="Miranda-Saavedra D."/>
            <person name="Barton G.J."/>
            <person name="Westrop G.D."/>
            <person name="Mueller S."/>
            <person name="Dessi D."/>
            <person name="Fiori P.L."/>
            <person name="Ren Q."/>
            <person name="Paulsen I."/>
            <person name="Zhang H."/>
            <person name="Bastida-Corcuera F.D."/>
            <person name="Simoes-Barbosa A."/>
            <person name="Brown M.T."/>
            <person name="Hayes R.D."/>
            <person name="Mukherjee M."/>
            <person name="Okumura C.Y."/>
            <person name="Schneider R."/>
            <person name="Smith A.J."/>
            <person name="Vanacova S."/>
            <person name="Villalvazo M."/>
            <person name="Haas B.J."/>
            <person name="Pertea M."/>
            <person name="Feldblyum T.V."/>
            <person name="Utterback T.R."/>
            <person name="Shu C.L."/>
            <person name="Osoegawa K."/>
            <person name="de Jong P.J."/>
            <person name="Hrdy I."/>
            <person name="Horvathova L."/>
            <person name="Zubacova Z."/>
            <person name="Dolezal P."/>
            <person name="Malik S.B."/>
            <person name="Logsdon J.M. Jr."/>
            <person name="Henze K."/>
            <person name="Gupta A."/>
            <person name="Wang C.C."/>
            <person name="Dunne R.L."/>
            <person name="Upcroft J.A."/>
            <person name="Upcroft P."/>
            <person name="White O."/>
            <person name="Salzberg S.L."/>
            <person name="Tang P."/>
            <person name="Chiu C.-H."/>
            <person name="Lee Y.-S."/>
            <person name="Embley T.M."/>
            <person name="Coombs G.H."/>
            <person name="Mottram J.C."/>
            <person name="Tachezy J."/>
            <person name="Fraser-Liggett C.M."/>
            <person name="Johnson P.J."/>
        </authorList>
    </citation>
    <scope>NUCLEOTIDE SEQUENCE [LARGE SCALE GENOMIC DNA]</scope>
    <source>
        <strain evidence="1">G3</strain>
    </source>
</reference>
<sequence>MDDYKFFNYEDDIDQAYKASIYTISDTSNSEFFQQKDELKIRINLMDSIRAAQEHYNAKNADMLNEALSNIRLLLPCIFNGVNQIIKDLKLIEFLINLANEEVQECFYHVISCLSNVYACKFDKDMELHLDELFPIIFKHIESEDIPLRFQIFACLSNVIQYSEVYIDQILELLPLDMMIENSLNYGVPFIQVTLLIITQVMNYFKICPQEDVLIEFFMHVITSGAGKQLFDNLGIALIATLKVSKEILQQYFQSGLFVKLSELIRTILPDSTSILFQFLSIAFDRIPSDAECDGQLVRSIILQSYPISDLFLLYQKTSLYELRDILLKLSKYSLVYNLDNVNGSDTLKFVMELLEQFNDMQFSTKSAALGFIMAFALLTDESTLDLMLKNDLAETILSGLEWGSESLKGKIINNVWEMIQKTQGSIIHDELINQLRDAELMERINDVLDCDDLEDERNAENILDYISKPEDETN</sequence>
<dbReference type="RefSeq" id="XP_001276807.1">
    <property type="nucleotide sequence ID" value="XM_001276806.1"/>
</dbReference>
<dbReference type="VEuPathDB" id="TrichDB:TVAG_118940"/>
<keyword evidence="2" id="KW-1185">Reference proteome</keyword>
<dbReference type="Proteomes" id="UP000001542">
    <property type="component" value="Unassembled WGS sequence"/>
</dbReference>
<name>A2D742_TRIV3</name>
<dbReference type="InterPro" id="IPR016024">
    <property type="entry name" value="ARM-type_fold"/>
</dbReference>
<evidence type="ECO:0000313" key="1">
    <source>
        <dbReference type="EMBL" id="EAY23559.1"/>
    </source>
</evidence>
<dbReference type="SUPFAM" id="SSF48371">
    <property type="entry name" value="ARM repeat"/>
    <property type="match status" value="1"/>
</dbReference>
<dbReference type="AlphaFoldDB" id="A2D742"/>
<dbReference type="InterPro" id="IPR011989">
    <property type="entry name" value="ARM-like"/>
</dbReference>
<proteinExistence type="predicted"/>
<dbReference type="VEuPathDB" id="TrichDB:TVAGG3_0991590"/>
<dbReference type="InParanoid" id="A2D742"/>
<dbReference type="Gene3D" id="1.25.10.10">
    <property type="entry name" value="Leucine-rich Repeat Variant"/>
    <property type="match status" value="1"/>
</dbReference>
<evidence type="ECO:0000313" key="2">
    <source>
        <dbReference type="Proteomes" id="UP000001542"/>
    </source>
</evidence>
<dbReference type="KEGG" id="tva:4720798"/>
<reference evidence="1" key="1">
    <citation type="submission" date="2006-10" db="EMBL/GenBank/DDBJ databases">
        <authorList>
            <person name="Amadeo P."/>
            <person name="Zhao Q."/>
            <person name="Wortman J."/>
            <person name="Fraser-Liggett C."/>
            <person name="Carlton J."/>
        </authorList>
    </citation>
    <scope>NUCLEOTIDE SEQUENCE</scope>
    <source>
        <strain evidence="1">G3</strain>
    </source>
</reference>
<organism evidence="1 2">
    <name type="scientific">Trichomonas vaginalis (strain ATCC PRA-98 / G3)</name>
    <dbReference type="NCBI Taxonomy" id="412133"/>
    <lineage>
        <taxon>Eukaryota</taxon>
        <taxon>Metamonada</taxon>
        <taxon>Parabasalia</taxon>
        <taxon>Trichomonadida</taxon>
        <taxon>Trichomonadidae</taxon>
        <taxon>Trichomonas</taxon>
    </lineage>
</organism>